<dbReference type="AlphaFoldDB" id="A0A7S9PYK0"/>
<sequence length="102" mass="11853">MSWIYYLIETNLYLAIFYGFYRLFLCKETFYAINRYYLIATTAIAFVLPFFEVGFLKKPVPSVIAYIPTDGIDQIYFQAPQIEVHANEPTVTIAQVVTAIYL</sequence>
<gene>
    <name evidence="2" type="ORF">IZT61_20540</name>
</gene>
<proteinExistence type="predicted"/>
<protein>
    <recommendedName>
        <fullName evidence="4">BlaR1 peptidase M56</fullName>
    </recommendedName>
</protein>
<evidence type="ECO:0000313" key="2">
    <source>
        <dbReference type="EMBL" id="QPH39398.1"/>
    </source>
</evidence>
<keyword evidence="3" id="KW-1185">Reference proteome</keyword>
<dbReference type="Proteomes" id="UP000594759">
    <property type="component" value="Chromosome"/>
</dbReference>
<evidence type="ECO:0000313" key="3">
    <source>
        <dbReference type="Proteomes" id="UP000594759"/>
    </source>
</evidence>
<dbReference type="KEGG" id="pex:IZT61_20540"/>
<dbReference type="EMBL" id="CP064939">
    <property type="protein sequence ID" value="QPH39398.1"/>
    <property type="molecule type" value="Genomic_DNA"/>
</dbReference>
<feature type="transmembrane region" description="Helical" evidence="1">
    <location>
        <begin position="6"/>
        <end position="24"/>
    </location>
</feature>
<accession>A0A7S9PYK0</accession>
<evidence type="ECO:0008006" key="4">
    <source>
        <dbReference type="Google" id="ProtNLM"/>
    </source>
</evidence>
<organism evidence="2 3">
    <name type="scientific">Pedobacter endophyticus</name>
    <dbReference type="NCBI Taxonomy" id="2789740"/>
    <lineage>
        <taxon>Bacteria</taxon>
        <taxon>Pseudomonadati</taxon>
        <taxon>Bacteroidota</taxon>
        <taxon>Sphingobacteriia</taxon>
        <taxon>Sphingobacteriales</taxon>
        <taxon>Sphingobacteriaceae</taxon>
        <taxon>Pedobacter</taxon>
    </lineage>
</organism>
<evidence type="ECO:0000256" key="1">
    <source>
        <dbReference type="SAM" id="Phobius"/>
    </source>
</evidence>
<name>A0A7S9PYK0_9SPHI</name>
<reference evidence="2 3" key="1">
    <citation type="submission" date="2020-11" db="EMBL/GenBank/DDBJ databases">
        <title>Pedobacter endophytica, an endophytic bacteria isolated form Carex pumila.</title>
        <authorList>
            <person name="Peng Y."/>
            <person name="Jiang L."/>
            <person name="Lee J."/>
        </authorList>
    </citation>
    <scope>NUCLEOTIDE SEQUENCE [LARGE SCALE GENOMIC DNA]</scope>
    <source>
        <strain evidence="2 3">JBR3-12</strain>
    </source>
</reference>
<feature type="transmembrane region" description="Helical" evidence="1">
    <location>
        <begin position="36"/>
        <end position="56"/>
    </location>
</feature>
<dbReference type="RefSeq" id="WP_196098865.1">
    <property type="nucleotide sequence ID" value="NZ_CP064939.1"/>
</dbReference>
<keyword evidence="1" id="KW-0812">Transmembrane</keyword>
<keyword evidence="1" id="KW-0472">Membrane</keyword>
<keyword evidence="1" id="KW-1133">Transmembrane helix</keyword>